<keyword evidence="4 8" id="KW-0560">Oxidoreductase</keyword>
<dbReference type="InterPro" id="IPR011032">
    <property type="entry name" value="GroES-like_sf"/>
</dbReference>
<evidence type="ECO:0000259" key="6">
    <source>
        <dbReference type="Pfam" id="PF00107"/>
    </source>
</evidence>
<evidence type="ECO:0000256" key="3">
    <source>
        <dbReference type="ARBA" id="ARBA00022833"/>
    </source>
</evidence>
<dbReference type="SUPFAM" id="SSF51735">
    <property type="entry name" value="NAD(P)-binding Rossmann-fold domains"/>
    <property type="match status" value="1"/>
</dbReference>
<evidence type="ECO:0000256" key="5">
    <source>
        <dbReference type="RuleBase" id="RU361277"/>
    </source>
</evidence>
<dbReference type="Pfam" id="PF08240">
    <property type="entry name" value="ADH_N"/>
    <property type="match status" value="1"/>
</dbReference>
<dbReference type="InterPro" id="IPR013154">
    <property type="entry name" value="ADH-like_N"/>
</dbReference>
<evidence type="ECO:0000256" key="2">
    <source>
        <dbReference type="ARBA" id="ARBA00022723"/>
    </source>
</evidence>
<evidence type="ECO:0000313" key="8">
    <source>
        <dbReference type="EMBL" id="MFC2947039.1"/>
    </source>
</evidence>
<feature type="domain" description="Alcohol dehydrogenase-like N-terminal" evidence="7">
    <location>
        <begin position="25"/>
        <end position="138"/>
    </location>
</feature>
<dbReference type="InterPro" id="IPR013149">
    <property type="entry name" value="ADH-like_C"/>
</dbReference>
<dbReference type="RefSeq" id="WP_390301860.1">
    <property type="nucleotide sequence ID" value="NZ_JBHRRZ010000002.1"/>
</dbReference>
<name>A0ABV7A2C6_9BACI</name>
<dbReference type="SUPFAM" id="SSF50129">
    <property type="entry name" value="GroES-like"/>
    <property type="match status" value="1"/>
</dbReference>
<reference evidence="9" key="1">
    <citation type="journal article" date="2019" name="Int. J. Syst. Evol. Microbiol.">
        <title>The Global Catalogue of Microorganisms (GCM) 10K type strain sequencing project: providing services to taxonomists for standard genome sequencing and annotation.</title>
        <authorList>
            <consortium name="The Broad Institute Genomics Platform"/>
            <consortium name="The Broad Institute Genome Sequencing Center for Infectious Disease"/>
            <person name="Wu L."/>
            <person name="Ma J."/>
        </authorList>
    </citation>
    <scope>NUCLEOTIDE SEQUENCE [LARGE SCALE GENOMIC DNA]</scope>
    <source>
        <strain evidence="9">KCTC 13193</strain>
    </source>
</reference>
<dbReference type="EC" id="1.1.1.-" evidence="8"/>
<keyword evidence="9" id="KW-1185">Reference proteome</keyword>
<comment type="caution">
    <text evidence="8">The sequence shown here is derived from an EMBL/GenBank/DDBJ whole genome shotgun (WGS) entry which is preliminary data.</text>
</comment>
<dbReference type="PANTHER" id="PTHR42813">
    <property type="entry name" value="ZINC-TYPE ALCOHOL DEHYDROGENASE-LIKE"/>
    <property type="match status" value="1"/>
</dbReference>
<dbReference type="PROSITE" id="PS00059">
    <property type="entry name" value="ADH_ZINC"/>
    <property type="match status" value="1"/>
</dbReference>
<protein>
    <submittedName>
        <fullName evidence="8">Zinc-dependent alcohol dehydrogenase</fullName>
        <ecNumber evidence="8">1.1.1.-</ecNumber>
    </submittedName>
</protein>
<evidence type="ECO:0000256" key="4">
    <source>
        <dbReference type="ARBA" id="ARBA00023002"/>
    </source>
</evidence>
<comment type="cofactor">
    <cofactor evidence="1 5">
        <name>Zn(2+)</name>
        <dbReference type="ChEBI" id="CHEBI:29105"/>
    </cofactor>
</comment>
<proteinExistence type="inferred from homology"/>
<dbReference type="InterPro" id="IPR002328">
    <property type="entry name" value="ADH_Zn_CS"/>
</dbReference>
<dbReference type="Gene3D" id="3.40.50.720">
    <property type="entry name" value="NAD(P)-binding Rossmann-like Domain"/>
    <property type="match status" value="1"/>
</dbReference>
<evidence type="ECO:0000313" key="9">
    <source>
        <dbReference type="Proteomes" id="UP001595387"/>
    </source>
</evidence>
<evidence type="ECO:0000259" key="7">
    <source>
        <dbReference type="Pfam" id="PF08240"/>
    </source>
</evidence>
<sequence>MKAVTNQGKGKVEVKNVETPQIQHDTDMIIRVTSTAICGSDLHLYHSTIPLGKDYVIGHEPMGIVEEVGKGVKNRKIGDRVVIPFNVSCGECHFCKNNMESQCDNSNPHKDSGGYFGFSEMFGNYPGGQAEYLRVPYADFSSFVIPEDSELEDESVLFLSDVVPTAWWSVEHAGVKANDTVIVLGSGPVGLMTQKFAWMKGAKRVIAVDHEDYRLEHAKHTNQVETFNYKEFGDMAGHLKEITKGGAEIVIDCVGMDGEVTAKEHAKAATGQIGSIEPIITAAHSVSKFGTIMLTGIYGAPATLYPLHSIFSRNITVKAGQAPVIHYMPKLFDMVKNGEFDPTDIITHKVDLADADMAYEMFDKHDDGCIKVVLKP</sequence>
<organism evidence="8 9">
    <name type="scientific">Virgibacillus sediminis</name>
    <dbReference type="NCBI Taxonomy" id="202260"/>
    <lineage>
        <taxon>Bacteria</taxon>
        <taxon>Bacillati</taxon>
        <taxon>Bacillota</taxon>
        <taxon>Bacilli</taxon>
        <taxon>Bacillales</taxon>
        <taxon>Bacillaceae</taxon>
        <taxon>Virgibacillus</taxon>
    </lineage>
</organism>
<dbReference type="Pfam" id="PF00107">
    <property type="entry name" value="ADH_zinc_N"/>
    <property type="match status" value="1"/>
</dbReference>
<dbReference type="PANTHER" id="PTHR42813:SF2">
    <property type="entry name" value="DEHYDROGENASE, ZINC-CONTAINING, PUTATIVE (AFU_ORTHOLOGUE AFUA_2G02810)-RELATED"/>
    <property type="match status" value="1"/>
</dbReference>
<keyword evidence="3 5" id="KW-0862">Zinc</keyword>
<dbReference type="Gene3D" id="3.90.180.10">
    <property type="entry name" value="Medium-chain alcohol dehydrogenases, catalytic domain"/>
    <property type="match status" value="1"/>
</dbReference>
<dbReference type="Proteomes" id="UP001595387">
    <property type="component" value="Unassembled WGS sequence"/>
</dbReference>
<accession>A0ABV7A2C6</accession>
<dbReference type="InterPro" id="IPR036291">
    <property type="entry name" value="NAD(P)-bd_dom_sf"/>
</dbReference>
<keyword evidence="2 5" id="KW-0479">Metal-binding</keyword>
<gene>
    <name evidence="8" type="ORF">ACFODW_01495</name>
</gene>
<dbReference type="CDD" id="cd08283">
    <property type="entry name" value="FDH_like_1"/>
    <property type="match status" value="1"/>
</dbReference>
<feature type="domain" description="Alcohol dehydrogenase-like C-terminal" evidence="6">
    <location>
        <begin position="188"/>
        <end position="255"/>
    </location>
</feature>
<evidence type="ECO:0000256" key="1">
    <source>
        <dbReference type="ARBA" id="ARBA00001947"/>
    </source>
</evidence>
<comment type="similarity">
    <text evidence="5">Belongs to the zinc-containing alcohol dehydrogenase family.</text>
</comment>
<dbReference type="EMBL" id="JBHRRZ010000002">
    <property type="protein sequence ID" value="MFC2947039.1"/>
    <property type="molecule type" value="Genomic_DNA"/>
</dbReference>
<dbReference type="GO" id="GO:0016491">
    <property type="term" value="F:oxidoreductase activity"/>
    <property type="evidence" value="ECO:0007669"/>
    <property type="project" value="UniProtKB-KW"/>
</dbReference>